<dbReference type="EMBL" id="JAHESF010000026">
    <property type="protein sequence ID" value="MBT1699481.1"/>
    <property type="molecule type" value="Genomic_DNA"/>
</dbReference>
<gene>
    <name evidence="2" type="ORF">KK083_21465</name>
</gene>
<accession>A0AAP2DN86</accession>
<feature type="coiled-coil region" evidence="1">
    <location>
        <begin position="122"/>
        <end position="156"/>
    </location>
</feature>
<reference evidence="2 3" key="1">
    <citation type="submission" date="2021-05" db="EMBL/GenBank/DDBJ databases">
        <title>A Polyphasic approach of four new species of the genus Ohtaekwangia: Ohtaekwangia histidinii sp. nov., Ohtaekwangia cretensis sp. nov., Ohtaekwangia indiensis sp. nov., Ohtaekwangia reichenbachii sp. nov. from diverse environment.</title>
        <authorList>
            <person name="Octaviana S."/>
        </authorList>
    </citation>
    <scope>NUCLEOTIDE SEQUENCE [LARGE SCALE GENOMIC DNA]</scope>
    <source>
        <strain evidence="2 3">PWU4</strain>
    </source>
</reference>
<dbReference type="AlphaFoldDB" id="A0AAP2DN86"/>
<sequence>MGHVSKHKYDPAQVQRLADLVRIYHDRGQPFDYEILIDGLKVVRRTNDPDMFFIFENFITPDSKALEVLFYVGSSNVNEKRMFVFGDVPDEKEVGLSGVEVDARVREGVKEGIETHKKEWQYLQAQKENESLKQQVADLEKQVRRMETEKRELLDSQSPLQEFLGQAGASFVESFLKRNPQVLKSIPGGEALAGLIDNSKTGTEPPETFSDSSVSFQAKSETPALSEEDRTAITFVNQLKAKFAKDEFDKVLVILQTLADDKSKIELILNHVNIKQ</sequence>
<protein>
    <submittedName>
        <fullName evidence="2">Uncharacterized protein</fullName>
    </submittedName>
</protein>
<comment type="caution">
    <text evidence="2">The sequence shown here is derived from an EMBL/GenBank/DDBJ whole genome shotgun (WGS) entry which is preliminary data.</text>
</comment>
<keyword evidence="1" id="KW-0175">Coiled coil</keyword>
<keyword evidence="3" id="KW-1185">Reference proteome</keyword>
<proteinExistence type="predicted"/>
<dbReference type="Proteomes" id="UP001319200">
    <property type="component" value="Unassembled WGS sequence"/>
</dbReference>
<organism evidence="2 3">
    <name type="scientific">Chryseosolibacter histidini</name>
    <dbReference type="NCBI Taxonomy" id="2782349"/>
    <lineage>
        <taxon>Bacteria</taxon>
        <taxon>Pseudomonadati</taxon>
        <taxon>Bacteroidota</taxon>
        <taxon>Cytophagia</taxon>
        <taxon>Cytophagales</taxon>
        <taxon>Chryseotaleaceae</taxon>
        <taxon>Chryseosolibacter</taxon>
    </lineage>
</organism>
<evidence type="ECO:0000313" key="2">
    <source>
        <dbReference type="EMBL" id="MBT1699481.1"/>
    </source>
</evidence>
<dbReference type="RefSeq" id="WP_254167467.1">
    <property type="nucleotide sequence ID" value="NZ_JAHESF010000026.1"/>
</dbReference>
<evidence type="ECO:0000313" key="3">
    <source>
        <dbReference type="Proteomes" id="UP001319200"/>
    </source>
</evidence>
<evidence type="ECO:0000256" key="1">
    <source>
        <dbReference type="SAM" id="Coils"/>
    </source>
</evidence>
<name>A0AAP2DN86_9BACT</name>